<gene>
    <name evidence="6" type="ORF">PGQ11_008019</name>
</gene>
<keyword evidence="1" id="KW-0479">Metal-binding</keyword>
<protein>
    <recommendedName>
        <fullName evidence="5">MYND-type domain-containing protein</fullName>
    </recommendedName>
</protein>
<name>A0ABR2IE60_9PEZI</name>
<dbReference type="Proteomes" id="UP001390339">
    <property type="component" value="Unassembled WGS sequence"/>
</dbReference>
<dbReference type="Gene3D" id="6.10.140.2220">
    <property type="match status" value="1"/>
</dbReference>
<dbReference type="PROSITE" id="PS50865">
    <property type="entry name" value="ZF_MYND_2"/>
    <property type="match status" value="1"/>
</dbReference>
<evidence type="ECO:0000256" key="4">
    <source>
        <dbReference type="PROSITE-ProRule" id="PRU00134"/>
    </source>
</evidence>
<evidence type="ECO:0000256" key="3">
    <source>
        <dbReference type="ARBA" id="ARBA00022833"/>
    </source>
</evidence>
<feature type="domain" description="MYND-type" evidence="5">
    <location>
        <begin position="27"/>
        <end position="62"/>
    </location>
</feature>
<evidence type="ECO:0000256" key="1">
    <source>
        <dbReference type="ARBA" id="ARBA00022723"/>
    </source>
</evidence>
<sequence length="415" mass="46603">METTQIANEERPHEAYAKRNNEVLEACVMCEKKGDLACNVCGTKYCSKQCQKQDWKYHKMLCKSSMSADYRLSSRPGPDYRRIIVFPVDQKQPVWDWARFEGGPAGFAASEYHRLVPCPSDKFVHMGMPLNVSSSNPYMRFGRGLQVFAIGEMWDGIPSACPSLPINQSILNLAKPGHAQLHWGPFAVAAFSSDEIGRPIIDRGIIVWEDATLKDLRLVVDDTIAGKLNPCVVDPDRYALKSNTDDKPWPALKLNCRGDMKRFGLRPADAIEEVQVAPVANPAGRERHDASLPSRLGLSWVWEFSSTNGSLQGEDLTTEENLGLILDKRPEVRDPENGGLFTGTLILMHKKGRHICREHLQAVVGYTRFVVARVPEGDSAALPVYRYAFTPEMFAMYWDEHWGNSGVPSPYLLEY</sequence>
<dbReference type="Pfam" id="PF01753">
    <property type="entry name" value="zf-MYND"/>
    <property type="match status" value="1"/>
</dbReference>
<dbReference type="InterPro" id="IPR002893">
    <property type="entry name" value="Znf_MYND"/>
</dbReference>
<dbReference type="EMBL" id="JAPCWZ010000005">
    <property type="protein sequence ID" value="KAK8861784.1"/>
    <property type="molecule type" value="Genomic_DNA"/>
</dbReference>
<keyword evidence="2 4" id="KW-0863">Zinc-finger</keyword>
<organism evidence="6 7">
    <name type="scientific">Apiospora arundinis</name>
    <dbReference type="NCBI Taxonomy" id="335852"/>
    <lineage>
        <taxon>Eukaryota</taxon>
        <taxon>Fungi</taxon>
        <taxon>Dikarya</taxon>
        <taxon>Ascomycota</taxon>
        <taxon>Pezizomycotina</taxon>
        <taxon>Sordariomycetes</taxon>
        <taxon>Xylariomycetidae</taxon>
        <taxon>Amphisphaeriales</taxon>
        <taxon>Apiosporaceae</taxon>
        <taxon>Apiospora</taxon>
    </lineage>
</organism>
<proteinExistence type="predicted"/>
<keyword evidence="7" id="KW-1185">Reference proteome</keyword>
<reference evidence="6 7" key="1">
    <citation type="journal article" date="2024" name="IMA Fungus">
        <title>Apiospora arundinis, a panoply of carbohydrate-active enzymes and secondary metabolites.</title>
        <authorList>
            <person name="Sorensen T."/>
            <person name="Petersen C."/>
            <person name="Muurmann A.T."/>
            <person name="Christiansen J.V."/>
            <person name="Brundto M.L."/>
            <person name="Overgaard C.K."/>
            <person name="Boysen A.T."/>
            <person name="Wollenberg R.D."/>
            <person name="Larsen T.O."/>
            <person name="Sorensen J.L."/>
            <person name="Nielsen K.L."/>
            <person name="Sondergaard T.E."/>
        </authorList>
    </citation>
    <scope>NUCLEOTIDE SEQUENCE [LARGE SCALE GENOMIC DNA]</scope>
    <source>
        <strain evidence="6 7">AAU 773</strain>
    </source>
</reference>
<keyword evidence="3" id="KW-0862">Zinc</keyword>
<accession>A0ABR2IE60</accession>
<dbReference type="SUPFAM" id="SSF144232">
    <property type="entry name" value="HIT/MYND zinc finger-like"/>
    <property type="match status" value="1"/>
</dbReference>
<evidence type="ECO:0000313" key="7">
    <source>
        <dbReference type="Proteomes" id="UP001390339"/>
    </source>
</evidence>
<comment type="caution">
    <text evidence="6">The sequence shown here is derived from an EMBL/GenBank/DDBJ whole genome shotgun (WGS) entry which is preliminary data.</text>
</comment>
<evidence type="ECO:0000259" key="5">
    <source>
        <dbReference type="PROSITE" id="PS50865"/>
    </source>
</evidence>
<evidence type="ECO:0000256" key="2">
    <source>
        <dbReference type="ARBA" id="ARBA00022771"/>
    </source>
</evidence>
<evidence type="ECO:0000313" key="6">
    <source>
        <dbReference type="EMBL" id="KAK8861784.1"/>
    </source>
</evidence>